<evidence type="ECO:0000259" key="2">
    <source>
        <dbReference type="SMART" id="SM00587"/>
    </source>
</evidence>
<dbReference type="Gene3D" id="3.90.1200.10">
    <property type="match status" value="1"/>
</dbReference>
<dbReference type="OrthoDB" id="8250698at2759"/>
<sequence>SADFNGHRQDMSATDWLTHAYVEQKLREYLKDEELQLEQLHSMPATAAGENYASVMTRINVTYKDKEQQSKADTFLIKTTFADKDPAAHIFGQYGIYVREMNMYELVLPKLAKIIREELGDERNLFASTVDVDRERNSIIFEDMSQAAYSVVDRLHQVDLEHAKLVLEKLAIFHASAAKLNERQPGMFSKDYDRCFFNRYTRAYEPIMKNMLKALACSLEDDELVHQQYAAKLSGLADHIMEYSERAMEFGKDDFVTLCHGDLWTTNMMFQYDGAKPKNAIFIDFQFSVWNSPAIDLHYFFSTSLPDDLRLHRQPELVQYYHQHLTQALSKVKYQGHVPSLFDFQMQFKQRAFYAIFCSLVFLAAMLYSGTEHFSMEQALSTLKKDEAIRISLYKTKLMQSKIRNSLPFFDHIGLLDEM</sequence>
<dbReference type="InterPro" id="IPR011009">
    <property type="entry name" value="Kinase-like_dom_sf"/>
</dbReference>
<protein>
    <submittedName>
        <fullName evidence="3">CG11878</fullName>
    </submittedName>
</protein>
<dbReference type="PANTHER" id="PTHR11012">
    <property type="entry name" value="PROTEIN KINASE-LIKE DOMAIN-CONTAINING"/>
    <property type="match status" value="1"/>
</dbReference>
<keyword evidence="1" id="KW-1133">Transmembrane helix</keyword>
<dbReference type="PANTHER" id="PTHR11012:SF13">
    <property type="entry name" value="CHK KINASE-LIKE DOMAIN-CONTAINING PROTEIN-RELATED"/>
    <property type="match status" value="1"/>
</dbReference>
<dbReference type="InterPro" id="IPR004119">
    <property type="entry name" value="EcKL"/>
</dbReference>
<evidence type="ECO:0000313" key="4">
    <source>
        <dbReference type="Proteomes" id="UP000494163"/>
    </source>
</evidence>
<dbReference type="SUPFAM" id="SSF56112">
    <property type="entry name" value="Protein kinase-like (PK-like)"/>
    <property type="match status" value="1"/>
</dbReference>
<evidence type="ECO:0000256" key="1">
    <source>
        <dbReference type="SAM" id="Phobius"/>
    </source>
</evidence>
<proteinExistence type="predicted"/>
<feature type="non-terminal residue" evidence="3">
    <location>
        <position position="1"/>
    </location>
</feature>
<feature type="transmembrane region" description="Helical" evidence="1">
    <location>
        <begin position="352"/>
        <end position="370"/>
    </location>
</feature>
<dbReference type="Proteomes" id="UP000494163">
    <property type="component" value="Chromosome 3R"/>
</dbReference>
<dbReference type="SMART" id="SM00587">
    <property type="entry name" value="CHK"/>
    <property type="match status" value="1"/>
</dbReference>
<dbReference type="AlphaFoldDB" id="A0A0M4F6P8"/>
<dbReference type="InterPro" id="IPR015897">
    <property type="entry name" value="CHK_kinase-like"/>
</dbReference>
<dbReference type="EMBL" id="CP012526">
    <property type="protein sequence ID" value="ALC47762.1"/>
    <property type="molecule type" value="Genomic_DNA"/>
</dbReference>
<name>A0A0M4F6P8_DROBS</name>
<gene>
    <name evidence="3" type="ORF">Dbus_chr3Rg2512</name>
</gene>
<dbReference type="Pfam" id="PF02958">
    <property type="entry name" value="EcKL"/>
    <property type="match status" value="1"/>
</dbReference>
<dbReference type="OMA" id="HIMEYSE"/>
<reference evidence="3 4" key="1">
    <citation type="submission" date="2015-08" db="EMBL/GenBank/DDBJ databases">
        <title>Ancestral chromatin configuration constrains chromatin evolution on differentiating sex chromosomes in Drosophila.</title>
        <authorList>
            <person name="Zhou Q."/>
            <person name="Bachtrog D."/>
        </authorList>
    </citation>
    <scope>NUCLEOTIDE SEQUENCE [LARGE SCALE GENOMIC DNA]</scope>
    <source>
        <tissue evidence="3">Whole larvae</tissue>
    </source>
</reference>
<organism evidence="3 4">
    <name type="scientific">Drosophila busckii</name>
    <name type="common">Fruit fly</name>
    <dbReference type="NCBI Taxonomy" id="30019"/>
    <lineage>
        <taxon>Eukaryota</taxon>
        <taxon>Metazoa</taxon>
        <taxon>Ecdysozoa</taxon>
        <taxon>Arthropoda</taxon>
        <taxon>Hexapoda</taxon>
        <taxon>Insecta</taxon>
        <taxon>Pterygota</taxon>
        <taxon>Neoptera</taxon>
        <taxon>Endopterygota</taxon>
        <taxon>Diptera</taxon>
        <taxon>Brachycera</taxon>
        <taxon>Muscomorpha</taxon>
        <taxon>Ephydroidea</taxon>
        <taxon>Drosophilidae</taxon>
        <taxon>Drosophila</taxon>
    </lineage>
</organism>
<feature type="domain" description="CHK kinase-like" evidence="2">
    <location>
        <begin position="139"/>
        <end position="331"/>
    </location>
</feature>
<keyword evidence="1" id="KW-0472">Membrane</keyword>
<keyword evidence="1" id="KW-0812">Transmembrane</keyword>
<accession>A0A0M4F6P8</accession>
<keyword evidence="4" id="KW-1185">Reference proteome</keyword>
<evidence type="ECO:0000313" key="3">
    <source>
        <dbReference type="EMBL" id="ALC47762.1"/>
    </source>
</evidence>